<name>A0A8X6UBV8_NEPPI</name>
<accession>A0A8X6UBV8</accession>
<feature type="non-terminal residue" evidence="1">
    <location>
        <position position="42"/>
    </location>
</feature>
<dbReference type="Proteomes" id="UP000887013">
    <property type="component" value="Unassembled WGS sequence"/>
</dbReference>
<sequence length="42" mass="4598">MNSSSCDGVFCCLRKLSELVLRMAETRGSLMLQLAAHNGVKK</sequence>
<gene>
    <name evidence="1" type="ORF">NPIL_204711</name>
</gene>
<dbReference type="EMBL" id="BMAW01125951">
    <property type="protein sequence ID" value="GFU14737.1"/>
    <property type="molecule type" value="Genomic_DNA"/>
</dbReference>
<protein>
    <submittedName>
        <fullName evidence="1">Uncharacterized protein</fullName>
    </submittedName>
</protein>
<dbReference type="AlphaFoldDB" id="A0A8X6UBV8"/>
<organism evidence="1 2">
    <name type="scientific">Nephila pilipes</name>
    <name type="common">Giant wood spider</name>
    <name type="synonym">Nephila maculata</name>
    <dbReference type="NCBI Taxonomy" id="299642"/>
    <lineage>
        <taxon>Eukaryota</taxon>
        <taxon>Metazoa</taxon>
        <taxon>Ecdysozoa</taxon>
        <taxon>Arthropoda</taxon>
        <taxon>Chelicerata</taxon>
        <taxon>Arachnida</taxon>
        <taxon>Araneae</taxon>
        <taxon>Araneomorphae</taxon>
        <taxon>Entelegynae</taxon>
        <taxon>Araneoidea</taxon>
        <taxon>Nephilidae</taxon>
        <taxon>Nephila</taxon>
    </lineage>
</organism>
<reference evidence="1" key="1">
    <citation type="submission" date="2020-08" db="EMBL/GenBank/DDBJ databases">
        <title>Multicomponent nature underlies the extraordinary mechanical properties of spider dragline silk.</title>
        <authorList>
            <person name="Kono N."/>
            <person name="Nakamura H."/>
            <person name="Mori M."/>
            <person name="Yoshida Y."/>
            <person name="Ohtoshi R."/>
            <person name="Malay A.D."/>
            <person name="Moran D.A.P."/>
            <person name="Tomita M."/>
            <person name="Numata K."/>
            <person name="Arakawa K."/>
        </authorList>
    </citation>
    <scope>NUCLEOTIDE SEQUENCE</scope>
</reference>
<evidence type="ECO:0000313" key="1">
    <source>
        <dbReference type="EMBL" id="GFU14737.1"/>
    </source>
</evidence>
<evidence type="ECO:0000313" key="2">
    <source>
        <dbReference type="Proteomes" id="UP000887013"/>
    </source>
</evidence>
<proteinExistence type="predicted"/>
<comment type="caution">
    <text evidence="1">The sequence shown here is derived from an EMBL/GenBank/DDBJ whole genome shotgun (WGS) entry which is preliminary data.</text>
</comment>
<keyword evidence="2" id="KW-1185">Reference proteome</keyword>